<comment type="caution">
    <text evidence="1">The sequence shown here is derived from an EMBL/GenBank/DDBJ whole genome shotgun (WGS) entry which is preliminary data.</text>
</comment>
<evidence type="ECO:0000313" key="2">
    <source>
        <dbReference type="Proteomes" id="UP001501627"/>
    </source>
</evidence>
<name>A0ABP7RPL9_9BURK</name>
<organism evidence="1 2">
    <name type="scientific">Comamonas faecalis</name>
    <dbReference type="NCBI Taxonomy" id="1387849"/>
    <lineage>
        <taxon>Bacteria</taxon>
        <taxon>Pseudomonadati</taxon>
        <taxon>Pseudomonadota</taxon>
        <taxon>Betaproteobacteria</taxon>
        <taxon>Burkholderiales</taxon>
        <taxon>Comamonadaceae</taxon>
        <taxon>Comamonas</taxon>
    </lineage>
</organism>
<reference evidence="2" key="1">
    <citation type="journal article" date="2019" name="Int. J. Syst. Evol. Microbiol.">
        <title>The Global Catalogue of Microorganisms (GCM) 10K type strain sequencing project: providing services to taxonomists for standard genome sequencing and annotation.</title>
        <authorList>
            <consortium name="The Broad Institute Genomics Platform"/>
            <consortium name="The Broad Institute Genome Sequencing Center for Infectious Disease"/>
            <person name="Wu L."/>
            <person name="Ma J."/>
        </authorList>
    </citation>
    <scope>NUCLEOTIDE SEQUENCE [LARGE SCALE GENOMIC DNA]</scope>
    <source>
        <strain evidence="2">JCM 17561</strain>
    </source>
</reference>
<proteinExistence type="predicted"/>
<evidence type="ECO:0008006" key="3">
    <source>
        <dbReference type="Google" id="ProtNLM"/>
    </source>
</evidence>
<protein>
    <recommendedName>
        <fullName evidence="3">Acetate kinase</fullName>
    </recommendedName>
</protein>
<sequence length="331" mass="36120">MRVGVAPSDEQPPQLAQVAQIFEQPGILTQPGHFVLEPSLQYGYSSNNRVAIVGYTIIPSLVIGLMDVREVKRHTLTAALTGRMGLTNRLEGEIRIPYVSRRDTSVRRPFNEPSARDESFSANGHAIGDIELGLRYQLNEPEYGKPYYIAGLRYKSTTGKSPFDVIYDCVTKCIDGVTGSGDPLELPTGSGFQSLQANVTWLLPTDPAVFFGGLSYTYNVGRHDVYRKAFGGVSEAMGSIKPGNVWGMNFGMGLALNERSSFSIGMDLNTMGPTKQQGVTLPGSVRIVTSSLLLGYSHRYRPDRTVNISVAAGLTRDTPDLTLSVRVPFSF</sequence>
<dbReference type="Proteomes" id="UP001501627">
    <property type="component" value="Unassembled WGS sequence"/>
</dbReference>
<keyword evidence="2" id="KW-1185">Reference proteome</keyword>
<evidence type="ECO:0000313" key="1">
    <source>
        <dbReference type="EMBL" id="GAA4000373.1"/>
    </source>
</evidence>
<dbReference type="EMBL" id="BAABBP010000025">
    <property type="protein sequence ID" value="GAA4000373.1"/>
    <property type="molecule type" value="Genomic_DNA"/>
</dbReference>
<gene>
    <name evidence="1" type="ORF">GCM10022279_25180</name>
</gene>
<accession>A0ABP7RPL9</accession>